<proteinExistence type="predicted"/>
<gene>
    <name evidence="2" type="ORF">PLEPLA_LOCUS46797</name>
</gene>
<feature type="compositionally biased region" description="Low complexity" evidence="1">
    <location>
        <begin position="84"/>
        <end position="95"/>
    </location>
</feature>
<evidence type="ECO:0000256" key="1">
    <source>
        <dbReference type="SAM" id="MobiDB-lite"/>
    </source>
</evidence>
<reference evidence="2" key="1">
    <citation type="submission" date="2020-03" db="EMBL/GenBank/DDBJ databases">
        <authorList>
            <person name="Weist P."/>
        </authorList>
    </citation>
    <scope>NUCLEOTIDE SEQUENCE</scope>
</reference>
<dbReference type="AlphaFoldDB" id="A0A9N7VTE2"/>
<protein>
    <submittedName>
        <fullName evidence="2">Uncharacterized protein</fullName>
    </submittedName>
</protein>
<evidence type="ECO:0000313" key="3">
    <source>
        <dbReference type="Proteomes" id="UP001153269"/>
    </source>
</evidence>
<feature type="region of interest" description="Disordered" evidence="1">
    <location>
        <begin position="84"/>
        <end position="104"/>
    </location>
</feature>
<organism evidence="2 3">
    <name type="scientific">Pleuronectes platessa</name>
    <name type="common">European plaice</name>
    <dbReference type="NCBI Taxonomy" id="8262"/>
    <lineage>
        <taxon>Eukaryota</taxon>
        <taxon>Metazoa</taxon>
        <taxon>Chordata</taxon>
        <taxon>Craniata</taxon>
        <taxon>Vertebrata</taxon>
        <taxon>Euteleostomi</taxon>
        <taxon>Actinopterygii</taxon>
        <taxon>Neopterygii</taxon>
        <taxon>Teleostei</taxon>
        <taxon>Neoteleostei</taxon>
        <taxon>Acanthomorphata</taxon>
        <taxon>Carangaria</taxon>
        <taxon>Pleuronectiformes</taxon>
        <taxon>Pleuronectoidei</taxon>
        <taxon>Pleuronectidae</taxon>
        <taxon>Pleuronectes</taxon>
    </lineage>
</organism>
<evidence type="ECO:0000313" key="2">
    <source>
        <dbReference type="EMBL" id="CAB1458962.1"/>
    </source>
</evidence>
<dbReference type="EMBL" id="CADEAL010004409">
    <property type="protein sequence ID" value="CAB1458962.1"/>
    <property type="molecule type" value="Genomic_DNA"/>
</dbReference>
<keyword evidence="3" id="KW-1185">Reference proteome</keyword>
<name>A0A9N7VTE2_PLEPL</name>
<sequence>MDNLTVGLRESTKPRSQLRGNQVLLPHSGATHIQAEAPLYRDGAGAFVLHSTPFDISWGGRITSRLPVCFPLSACLARHTSHVSITSSSPPVSGSTPPPHLISLLPSAQSPAAWPDIQPRSQLSPLWLRPARHHSLSALSLRLPEPSHPQ</sequence>
<accession>A0A9N7VTE2</accession>
<dbReference type="Proteomes" id="UP001153269">
    <property type="component" value="Unassembled WGS sequence"/>
</dbReference>
<comment type="caution">
    <text evidence="2">The sequence shown here is derived from an EMBL/GenBank/DDBJ whole genome shotgun (WGS) entry which is preliminary data.</text>
</comment>